<proteinExistence type="predicted"/>
<accession>A0A7I8KP84</accession>
<gene>
    <name evidence="2" type="ORF">SI8410_07009554</name>
</gene>
<dbReference type="EMBL" id="LR746270">
    <property type="protein sequence ID" value="CAA7398884.1"/>
    <property type="molecule type" value="Genomic_DNA"/>
</dbReference>
<dbReference type="AlphaFoldDB" id="A0A7I8KP84"/>
<reference evidence="2" key="1">
    <citation type="submission" date="2020-02" db="EMBL/GenBank/DDBJ databases">
        <authorList>
            <person name="Scholz U."/>
            <person name="Mascher M."/>
            <person name="Fiebig A."/>
        </authorList>
    </citation>
    <scope>NUCLEOTIDE SEQUENCE</scope>
</reference>
<keyword evidence="3" id="KW-1185">Reference proteome</keyword>
<feature type="transmembrane region" description="Helical" evidence="1">
    <location>
        <begin position="34"/>
        <end position="52"/>
    </location>
</feature>
<name>A0A7I8KP84_SPIIN</name>
<keyword evidence="1" id="KW-0472">Membrane</keyword>
<keyword evidence="1" id="KW-0812">Transmembrane</keyword>
<organism evidence="2 3">
    <name type="scientific">Spirodela intermedia</name>
    <name type="common">Intermediate duckweed</name>
    <dbReference type="NCBI Taxonomy" id="51605"/>
    <lineage>
        <taxon>Eukaryota</taxon>
        <taxon>Viridiplantae</taxon>
        <taxon>Streptophyta</taxon>
        <taxon>Embryophyta</taxon>
        <taxon>Tracheophyta</taxon>
        <taxon>Spermatophyta</taxon>
        <taxon>Magnoliopsida</taxon>
        <taxon>Liliopsida</taxon>
        <taxon>Araceae</taxon>
        <taxon>Lemnoideae</taxon>
        <taxon>Spirodela</taxon>
    </lineage>
</organism>
<dbReference type="Proteomes" id="UP000663760">
    <property type="component" value="Chromosome 7"/>
</dbReference>
<keyword evidence="1" id="KW-1133">Transmembrane helix</keyword>
<evidence type="ECO:0000313" key="2">
    <source>
        <dbReference type="EMBL" id="CAA7398884.1"/>
    </source>
</evidence>
<feature type="transmembrane region" description="Helical" evidence="1">
    <location>
        <begin position="7"/>
        <end position="28"/>
    </location>
</feature>
<evidence type="ECO:0000256" key="1">
    <source>
        <dbReference type="SAM" id="Phobius"/>
    </source>
</evidence>
<protein>
    <submittedName>
        <fullName evidence="2">Uncharacterized protein</fullName>
    </submittedName>
</protein>
<sequence length="212" mass="22866">MTRAVSSAGVIMVMVMMMVVVVVLVGILAHVISVLPIGVVLGLNIVVLSGAIGPADVKGDVLCAVDAFHGVLRGGHELRGQAEFAVGAEDGERGDVTVAGLGRVLLHLRENVSDDLAAIVLRDVEKLRPRQDVIEVVLHLVVLRQAHQVAGLHRQQVVHRRLTDAHHLALPSFPSERNPSRKLASFPRHLSLSLSLSSLPENSSFEGWGRYY</sequence>
<evidence type="ECO:0000313" key="3">
    <source>
        <dbReference type="Proteomes" id="UP000663760"/>
    </source>
</evidence>